<gene>
    <name evidence="2" type="ORF">A3Q56_00973</name>
</gene>
<dbReference type="AlphaFoldDB" id="A0A177BAP8"/>
<dbReference type="InterPro" id="IPR002999">
    <property type="entry name" value="Tudor"/>
</dbReference>
<reference evidence="2 3" key="1">
    <citation type="submission" date="2016-04" db="EMBL/GenBank/DDBJ databases">
        <title>The genome of Intoshia linei affirms orthonectids as highly simplified spiralians.</title>
        <authorList>
            <person name="Mikhailov K.V."/>
            <person name="Slusarev G.S."/>
            <person name="Nikitin M.A."/>
            <person name="Logacheva M.D."/>
            <person name="Penin A."/>
            <person name="Aleoshin V."/>
            <person name="Panchin Y.V."/>
        </authorList>
    </citation>
    <scope>NUCLEOTIDE SEQUENCE [LARGE SCALE GENOMIC DNA]</scope>
    <source>
        <strain evidence="2">Intl2013</strain>
        <tissue evidence="2">Whole animal</tissue>
    </source>
</reference>
<protein>
    <recommendedName>
        <fullName evidence="1">Tudor domain-containing protein</fullName>
    </recommendedName>
</protein>
<comment type="caution">
    <text evidence="2">The sequence shown here is derived from an EMBL/GenBank/DDBJ whole genome shotgun (WGS) entry which is preliminary data.</text>
</comment>
<organism evidence="2 3">
    <name type="scientific">Intoshia linei</name>
    <dbReference type="NCBI Taxonomy" id="1819745"/>
    <lineage>
        <taxon>Eukaryota</taxon>
        <taxon>Metazoa</taxon>
        <taxon>Spiralia</taxon>
        <taxon>Lophotrochozoa</taxon>
        <taxon>Mesozoa</taxon>
        <taxon>Orthonectida</taxon>
        <taxon>Rhopaluridae</taxon>
        <taxon>Intoshia</taxon>
    </lineage>
</organism>
<sequence>MEKLSPMLIFVLNGIMKRLDYNNNLLEKYKQLHQTDLDLAKYGFKDENDLLNALNNQKCPQETIQKDSLNTSHTNAKQESCTSLKNVSMVETALKEPVNMEEPNSMKNKNVEFKSCNTHLKDGSIIESTQKESSTPKMENENVESKSSDFSFKDISIVESKKTEESNVSTEDEKLDYNIENIKANFKTQDLTSTFCVSPYSHWITNNRKLTKVNLMITNYFKKNKHLLATSEVNKSMIYMTEYNGSVMRIRILQHLPHIKEYVSFCVDYGYVILCQLKQIYKCSLINEDPLASHLELKNLL</sequence>
<name>A0A177BAP8_9BILA</name>
<feature type="domain" description="Tudor" evidence="1">
    <location>
        <begin position="193"/>
        <end position="286"/>
    </location>
</feature>
<proteinExistence type="predicted"/>
<accession>A0A177BAP8</accession>
<dbReference type="Pfam" id="PF00567">
    <property type="entry name" value="TUDOR"/>
    <property type="match status" value="1"/>
</dbReference>
<dbReference type="EMBL" id="LWCA01000066">
    <property type="protein sequence ID" value="OAF71260.1"/>
    <property type="molecule type" value="Genomic_DNA"/>
</dbReference>
<dbReference type="Proteomes" id="UP000078046">
    <property type="component" value="Unassembled WGS sequence"/>
</dbReference>
<evidence type="ECO:0000313" key="3">
    <source>
        <dbReference type="Proteomes" id="UP000078046"/>
    </source>
</evidence>
<evidence type="ECO:0000313" key="2">
    <source>
        <dbReference type="EMBL" id="OAF71260.1"/>
    </source>
</evidence>
<keyword evidence="3" id="KW-1185">Reference proteome</keyword>
<evidence type="ECO:0000259" key="1">
    <source>
        <dbReference type="Pfam" id="PF00567"/>
    </source>
</evidence>